<dbReference type="RefSeq" id="WP_013062397.1">
    <property type="nucleotide sequence ID" value="NZ_CALTRV010000006.1"/>
</dbReference>
<sequence length="222" mass="23366">MAHAFFLGVDVSPADGDGAPDVTHALFEKSKEDSDEPATYRLNRIRDHADVASADDLADHVQGLVADQPYIGRTSLIVNRGADFGAALVGALEDRGMDPVAATLTSGGGAVAGDPDEIGVHLGGGDVLRRFVNLHRDGRLRLENHATEAASRLARDVQALSERLDEIDGDMEALGETQTDGLSFDPAATHITSAALAVWLGSERSFDPSQRLKTSPQTDAGA</sequence>
<gene>
    <name evidence="3" type="ORF">GGP61_002858</name>
    <name evidence="2" type="ORF">GGP71_000261</name>
    <name evidence="4" type="ORF">GGP99_002655</name>
</gene>
<dbReference type="AlphaFoldDB" id="A0A9X2Q451"/>
<evidence type="ECO:0000256" key="1">
    <source>
        <dbReference type="SAM" id="Coils"/>
    </source>
</evidence>
<comment type="caution">
    <text evidence="3">The sequence shown here is derived from an EMBL/GenBank/DDBJ whole genome shotgun (WGS) entry which is preliminary data.</text>
</comment>
<organism evidence="3 5">
    <name type="scientific">Salinibacter ruber</name>
    <dbReference type="NCBI Taxonomy" id="146919"/>
    <lineage>
        <taxon>Bacteria</taxon>
        <taxon>Pseudomonadati</taxon>
        <taxon>Rhodothermota</taxon>
        <taxon>Rhodothermia</taxon>
        <taxon>Rhodothermales</taxon>
        <taxon>Salinibacteraceae</taxon>
        <taxon>Salinibacter</taxon>
    </lineage>
</organism>
<accession>A0A9X2Q451</accession>
<dbReference type="Proteomes" id="UP001155110">
    <property type="component" value="Unassembled WGS sequence"/>
</dbReference>
<evidence type="ECO:0000313" key="5">
    <source>
        <dbReference type="Proteomes" id="UP001155057"/>
    </source>
</evidence>
<proteinExistence type="predicted"/>
<keyword evidence="1" id="KW-0175">Coiled coil</keyword>
<dbReference type="EMBL" id="JANTZM010000013">
    <property type="protein sequence ID" value="MCS4158678.1"/>
    <property type="molecule type" value="Genomic_DNA"/>
</dbReference>
<dbReference type="EMBL" id="JANUAE010000011">
    <property type="protein sequence ID" value="MCS3711227.1"/>
    <property type="molecule type" value="Genomic_DNA"/>
</dbReference>
<dbReference type="EMBL" id="JANUAU010000001">
    <property type="protein sequence ID" value="MCS3676365.1"/>
    <property type="molecule type" value="Genomic_DNA"/>
</dbReference>
<feature type="coiled-coil region" evidence="1">
    <location>
        <begin position="150"/>
        <end position="177"/>
    </location>
</feature>
<evidence type="ECO:0000313" key="3">
    <source>
        <dbReference type="EMBL" id="MCS3711227.1"/>
    </source>
</evidence>
<evidence type="ECO:0000313" key="2">
    <source>
        <dbReference type="EMBL" id="MCS3676365.1"/>
    </source>
</evidence>
<protein>
    <submittedName>
        <fullName evidence="3">Uncharacterized protein</fullName>
    </submittedName>
</protein>
<dbReference type="Proteomes" id="UP001155057">
    <property type="component" value="Unassembled WGS sequence"/>
</dbReference>
<name>A0A9X2Q451_9BACT</name>
<reference evidence="3" key="1">
    <citation type="submission" date="2022-08" db="EMBL/GenBank/DDBJ databases">
        <title>Genomic Encyclopedia of Type Strains, Phase V (KMG-V): Genome sequencing to study the core and pangenomes of soil and plant-associated prokaryotes.</title>
        <authorList>
            <person name="Whitman W."/>
        </authorList>
    </citation>
    <scope>NUCLEOTIDE SEQUENCE</scope>
    <source>
        <strain evidence="2">0</strain>
        <strain evidence="4">SP3002</strain>
        <strain evidence="3">SP3049</strain>
    </source>
</reference>
<dbReference type="Proteomes" id="UP001155027">
    <property type="component" value="Unassembled WGS sequence"/>
</dbReference>
<evidence type="ECO:0000313" key="4">
    <source>
        <dbReference type="EMBL" id="MCS4158678.1"/>
    </source>
</evidence>